<evidence type="ECO:0000256" key="8">
    <source>
        <dbReference type="RuleBase" id="RU371123"/>
    </source>
</evidence>
<feature type="compositionally biased region" description="Low complexity" evidence="9">
    <location>
        <begin position="55"/>
        <end position="85"/>
    </location>
</feature>
<comment type="catalytic activity">
    <reaction evidence="8">
        <text>2 R'C(R)SH + O2 = R'C(R)S-S(R)CR' + H2O2</text>
        <dbReference type="Rhea" id="RHEA:17357"/>
        <dbReference type="ChEBI" id="CHEBI:15379"/>
        <dbReference type="ChEBI" id="CHEBI:16240"/>
        <dbReference type="ChEBI" id="CHEBI:16520"/>
        <dbReference type="ChEBI" id="CHEBI:17412"/>
        <dbReference type="EC" id="1.8.3.2"/>
    </reaction>
</comment>
<evidence type="ECO:0000256" key="9">
    <source>
        <dbReference type="SAM" id="MobiDB-lite"/>
    </source>
</evidence>
<evidence type="ECO:0000259" key="10">
    <source>
        <dbReference type="PROSITE" id="PS51324"/>
    </source>
</evidence>
<evidence type="ECO:0000256" key="7">
    <source>
        <dbReference type="ARBA" id="ARBA00023157"/>
    </source>
</evidence>
<evidence type="ECO:0000256" key="1">
    <source>
        <dbReference type="ARBA" id="ARBA00001974"/>
    </source>
</evidence>
<dbReference type="GO" id="GO:0016971">
    <property type="term" value="F:flavin-dependent sulfhydryl oxidase activity"/>
    <property type="evidence" value="ECO:0007669"/>
    <property type="project" value="InterPro"/>
</dbReference>
<evidence type="ECO:0000313" key="11">
    <source>
        <dbReference type="EMBL" id="OCH87819.1"/>
    </source>
</evidence>
<comment type="cofactor">
    <cofactor evidence="1 8">
        <name>FAD</name>
        <dbReference type="ChEBI" id="CHEBI:57692"/>
    </cofactor>
</comment>
<feature type="region of interest" description="Disordered" evidence="9">
    <location>
        <begin position="1"/>
        <end position="106"/>
    </location>
</feature>
<dbReference type="AlphaFoldDB" id="A0A8E2DJF8"/>
<dbReference type="Gene3D" id="1.20.120.310">
    <property type="entry name" value="ERV/ALR sulfhydryl oxidase domain"/>
    <property type="match status" value="1"/>
</dbReference>
<protein>
    <recommendedName>
        <fullName evidence="8">Sulfhydryl oxidase</fullName>
        <ecNumber evidence="8">1.8.3.2</ecNumber>
    </recommendedName>
</protein>
<gene>
    <name evidence="11" type="ORF">OBBRIDRAFT_131957</name>
</gene>
<keyword evidence="3 8" id="KW-0285">Flavoprotein</keyword>
<feature type="compositionally biased region" description="Pro residues" evidence="9">
    <location>
        <begin position="15"/>
        <end position="26"/>
    </location>
</feature>
<dbReference type="OrthoDB" id="17199at2759"/>
<proteinExistence type="predicted"/>
<dbReference type="InterPro" id="IPR017905">
    <property type="entry name" value="ERV/ALR_sulphydryl_oxidase"/>
</dbReference>
<dbReference type="Proteomes" id="UP000250043">
    <property type="component" value="Unassembled WGS sequence"/>
</dbReference>
<sequence>MPSTTSDASSAPTSSAPPPSSKPLPPGMVIGPDGKPCKICTAFRQWKPPAPAAPSSPNETAKQSQSQSTQSTAALMAALASGSATVTPTAPKPPLSSAPADAYPEHCPPDVERLGRSTWTFLHTTAAYFPERPSPGQRANMLLLLHALPTLYPCGHCAEHLGREMERRPPDVRNRVALSRWLCETHNEVNERLGKERFDCSIRSLDERWKDGPSDGSCG</sequence>
<keyword evidence="12" id="KW-1185">Reference proteome</keyword>
<dbReference type="GO" id="GO:0005758">
    <property type="term" value="C:mitochondrial intermembrane space"/>
    <property type="evidence" value="ECO:0007669"/>
    <property type="project" value="UniProtKB-SubCell"/>
</dbReference>
<name>A0A8E2DJF8_9APHY</name>
<evidence type="ECO:0000256" key="3">
    <source>
        <dbReference type="ARBA" id="ARBA00022630"/>
    </source>
</evidence>
<keyword evidence="6" id="KW-0496">Mitochondrion</keyword>
<comment type="subcellular location">
    <subcellularLocation>
        <location evidence="2">Mitochondrion intermembrane space</location>
    </subcellularLocation>
</comment>
<reference evidence="11 12" key="1">
    <citation type="submission" date="2016-07" db="EMBL/GenBank/DDBJ databases">
        <title>Draft genome of the white-rot fungus Obba rivulosa 3A-2.</title>
        <authorList>
            <consortium name="DOE Joint Genome Institute"/>
            <person name="Miettinen O."/>
            <person name="Riley R."/>
            <person name="Acob R."/>
            <person name="Barry K."/>
            <person name="Cullen D."/>
            <person name="De Vries R."/>
            <person name="Hainaut M."/>
            <person name="Hatakka A."/>
            <person name="Henrissat B."/>
            <person name="Hilden K."/>
            <person name="Kuo R."/>
            <person name="Labutti K."/>
            <person name="Lipzen A."/>
            <person name="Makela M.R."/>
            <person name="Sandor L."/>
            <person name="Spatafora J.W."/>
            <person name="Grigoriev I.V."/>
            <person name="Hibbett D.S."/>
        </authorList>
    </citation>
    <scope>NUCLEOTIDE SEQUENCE [LARGE SCALE GENOMIC DNA]</scope>
    <source>
        <strain evidence="11 12">3A-2</strain>
    </source>
</reference>
<dbReference type="SUPFAM" id="SSF69000">
    <property type="entry name" value="FAD-dependent thiol oxidase"/>
    <property type="match status" value="1"/>
</dbReference>
<evidence type="ECO:0000256" key="6">
    <source>
        <dbReference type="ARBA" id="ARBA00023128"/>
    </source>
</evidence>
<dbReference type="InterPro" id="IPR039799">
    <property type="entry name" value="ALR/ERV"/>
</dbReference>
<organism evidence="11 12">
    <name type="scientific">Obba rivulosa</name>
    <dbReference type="NCBI Taxonomy" id="1052685"/>
    <lineage>
        <taxon>Eukaryota</taxon>
        <taxon>Fungi</taxon>
        <taxon>Dikarya</taxon>
        <taxon>Basidiomycota</taxon>
        <taxon>Agaricomycotina</taxon>
        <taxon>Agaricomycetes</taxon>
        <taxon>Polyporales</taxon>
        <taxon>Gelatoporiaceae</taxon>
        <taxon>Obba</taxon>
    </lineage>
</organism>
<keyword evidence="4 8" id="KW-0274">FAD</keyword>
<dbReference type="GO" id="GO:0050660">
    <property type="term" value="F:flavin adenine dinucleotide binding"/>
    <property type="evidence" value="ECO:0007669"/>
    <property type="project" value="TreeGrafter"/>
</dbReference>
<evidence type="ECO:0000256" key="5">
    <source>
        <dbReference type="ARBA" id="ARBA00023002"/>
    </source>
</evidence>
<accession>A0A8E2DJF8</accession>
<evidence type="ECO:0000256" key="4">
    <source>
        <dbReference type="ARBA" id="ARBA00022827"/>
    </source>
</evidence>
<dbReference type="EMBL" id="KV722472">
    <property type="protein sequence ID" value="OCH87819.1"/>
    <property type="molecule type" value="Genomic_DNA"/>
</dbReference>
<feature type="compositionally biased region" description="Low complexity" evidence="9">
    <location>
        <begin position="1"/>
        <end position="14"/>
    </location>
</feature>
<dbReference type="PANTHER" id="PTHR12645">
    <property type="entry name" value="ALR/ERV"/>
    <property type="match status" value="1"/>
</dbReference>
<keyword evidence="7" id="KW-1015">Disulfide bond</keyword>
<feature type="domain" description="ERV/ALR sulfhydryl oxidase" evidence="10">
    <location>
        <begin position="107"/>
        <end position="209"/>
    </location>
</feature>
<keyword evidence="5 8" id="KW-0560">Oxidoreductase</keyword>
<evidence type="ECO:0000313" key="12">
    <source>
        <dbReference type="Proteomes" id="UP000250043"/>
    </source>
</evidence>
<evidence type="ECO:0000256" key="2">
    <source>
        <dbReference type="ARBA" id="ARBA00004569"/>
    </source>
</evidence>
<dbReference type="EC" id="1.8.3.2" evidence="8"/>
<dbReference type="Pfam" id="PF04777">
    <property type="entry name" value="Evr1_Alr"/>
    <property type="match status" value="1"/>
</dbReference>
<dbReference type="PANTHER" id="PTHR12645:SF0">
    <property type="entry name" value="FAD-LINKED SULFHYDRYL OXIDASE ALR"/>
    <property type="match status" value="1"/>
</dbReference>
<dbReference type="FunFam" id="1.20.120.310:FF:000003">
    <property type="entry name" value="Sulfhydryl oxidase"/>
    <property type="match status" value="1"/>
</dbReference>
<dbReference type="InterPro" id="IPR036774">
    <property type="entry name" value="ERV/ALR_sulphydryl_oxid_sf"/>
</dbReference>
<dbReference type="PROSITE" id="PS51324">
    <property type="entry name" value="ERV_ALR"/>
    <property type="match status" value="1"/>
</dbReference>